<dbReference type="Pfam" id="PF11392">
    <property type="entry name" value="AllH"/>
    <property type="match status" value="1"/>
</dbReference>
<evidence type="ECO:0000313" key="1">
    <source>
        <dbReference type="EMBL" id="CAH6637242.1"/>
    </source>
</evidence>
<dbReference type="InterPro" id="IPR021530">
    <property type="entry name" value="AllH-like"/>
</dbReference>
<proteinExistence type="predicted"/>
<reference evidence="1" key="1">
    <citation type="submission" date="2022-05" db="EMBL/GenBank/DDBJ databases">
        <authorList>
            <person name="Blom J."/>
        </authorList>
    </citation>
    <scope>NUCLEOTIDE SEQUENCE</scope>
    <source>
        <strain evidence="1">Type strain: CPO20170097</strain>
    </source>
</reference>
<name>A0ABN8T9T1_9ENTR</name>
<organism evidence="1 2">
    <name type="scientific">Pseudocitrobacter vendiensis</name>
    <dbReference type="NCBI Taxonomy" id="2488306"/>
    <lineage>
        <taxon>Bacteria</taxon>
        <taxon>Pseudomonadati</taxon>
        <taxon>Pseudomonadota</taxon>
        <taxon>Gammaproteobacteria</taxon>
        <taxon>Enterobacterales</taxon>
        <taxon>Enterobacteriaceae</taxon>
        <taxon>Pseudocitrobacter</taxon>
    </lineage>
</organism>
<gene>
    <name evidence="1" type="ORF">FBBNIHIM_10515</name>
</gene>
<comment type="caution">
    <text evidence="1">The sequence shown here is derived from an EMBL/GenBank/DDBJ whole genome shotgun (WGS) entry which is preliminary data.</text>
</comment>
<dbReference type="RefSeq" id="WP_253897841.1">
    <property type="nucleotide sequence ID" value="NZ_CALSBS010000007.1"/>
</dbReference>
<accession>A0ABN8T9T1</accession>
<dbReference type="EMBL" id="CALSBS010000007">
    <property type="protein sequence ID" value="CAH6637242.1"/>
    <property type="molecule type" value="Genomic_DNA"/>
</dbReference>
<dbReference type="Proteomes" id="UP001152651">
    <property type="component" value="Unassembled WGS sequence"/>
</dbReference>
<sequence length="277" mass="30421">MKIMNAQACAGLSHLPDGEWTLHSRYSQAINYCRPDGTLLTLFRFGKGMGPAGVLLTTYHFATCSHLTRVIKQGNLLWGADILIRPRRVLSLTPEVAAFRQDNVHVSPQLSGLCGALNQPLTAMPIFDRFTQQLERWLNGDTPDWSWLIGCGPGLTPSGDDMLIGALAILYATGLASPQRPFLPPADQLAHLTTSVSCCYLNSARHGTFSTPVLRLLRRWQSTRCAQSAVRRLLNIGHTSGADTLVGMAMTQQGLRQRESRRVHARSGNNTHVYSGC</sequence>
<keyword evidence="2" id="KW-1185">Reference proteome</keyword>
<protein>
    <submittedName>
        <fullName evidence="1">DUF2877 domain-containing protein</fullName>
    </submittedName>
</protein>
<evidence type="ECO:0000313" key="2">
    <source>
        <dbReference type="Proteomes" id="UP001152651"/>
    </source>
</evidence>